<evidence type="ECO:0000313" key="2">
    <source>
        <dbReference type="Proteomes" id="UP000738349"/>
    </source>
</evidence>
<gene>
    <name evidence="1" type="ORF">EDB81DRAFT_295045</name>
</gene>
<reference evidence="1" key="1">
    <citation type="journal article" date="2021" name="Nat. Commun.">
        <title>Genetic determinants of endophytism in the Arabidopsis root mycobiome.</title>
        <authorList>
            <person name="Mesny F."/>
            <person name="Miyauchi S."/>
            <person name="Thiergart T."/>
            <person name="Pickel B."/>
            <person name="Atanasova L."/>
            <person name="Karlsson M."/>
            <person name="Huettel B."/>
            <person name="Barry K.W."/>
            <person name="Haridas S."/>
            <person name="Chen C."/>
            <person name="Bauer D."/>
            <person name="Andreopoulos W."/>
            <person name="Pangilinan J."/>
            <person name="LaButti K."/>
            <person name="Riley R."/>
            <person name="Lipzen A."/>
            <person name="Clum A."/>
            <person name="Drula E."/>
            <person name="Henrissat B."/>
            <person name="Kohler A."/>
            <person name="Grigoriev I.V."/>
            <person name="Martin F.M."/>
            <person name="Hacquard S."/>
        </authorList>
    </citation>
    <scope>NUCLEOTIDE SEQUENCE</scope>
    <source>
        <strain evidence="1">MPI-CAGE-AT-0147</strain>
    </source>
</reference>
<dbReference type="OrthoDB" id="4826573at2759"/>
<dbReference type="AlphaFoldDB" id="A0A9P9D9D5"/>
<keyword evidence="2" id="KW-1185">Reference proteome</keyword>
<comment type="caution">
    <text evidence="1">The sequence shown here is derived from an EMBL/GenBank/DDBJ whole genome shotgun (WGS) entry which is preliminary data.</text>
</comment>
<sequence>MNPPSEVSVPSCLTLDHTIVAIGKDWIAQFEGNPLTAEKALKTWHLFENYFREVQDISQPAPPTSAPSSLPNTVITDMGEFLTRVARVLSSFTDLMVTGPHVEMAVTDAHEQSRRVNNVSDVEVPKSRKIRDLTEKLSREVQDIWQTAPSALPPNSVTHFYDMKRTVLPHPPAAATGKVDVRVHSSQKMLTISQMSPTSPPSPGNIASMSDNAGQDEDEQFARIDMEALKQRGKGSYYCPLGHRCDKGGVDKDGHLVLFGRNSSFAQHCNKHRKPWWCDVPGCPNPPTKRKFARRDGLDRHKATVKHRVISQ</sequence>
<proteinExistence type="predicted"/>
<organism evidence="1 2">
    <name type="scientific">Dactylonectria macrodidyma</name>
    <dbReference type="NCBI Taxonomy" id="307937"/>
    <lineage>
        <taxon>Eukaryota</taxon>
        <taxon>Fungi</taxon>
        <taxon>Dikarya</taxon>
        <taxon>Ascomycota</taxon>
        <taxon>Pezizomycotina</taxon>
        <taxon>Sordariomycetes</taxon>
        <taxon>Hypocreomycetidae</taxon>
        <taxon>Hypocreales</taxon>
        <taxon>Nectriaceae</taxon>
        <taxon>Dactylonectria</taxon>
    </lineage>
</organism>
<dbReference type="Proteomes" id="UP000738349">
    <property type="component" value="Unassembled WGS sequence"/>
</dbReference>
<dbReference type="EMBL" id="JAGMUV010000031">
    <property type="protein sequence ID" value="KAH7114847.1"/>
    <property type="molecule type" value="Genomic_DNA"/>
</dbReference>
<name>A0A9P9D9D5_9HYPO</name>
<protein>
    <submittedName>
        <fullName evidence="1">Uncharacterized protein</fullName>
    </submittedName>
</protein>
<evidence type="ECO:0000313" key="1">
    <source>
        <dbReference type="EMBL" id="KAH7114847.1"/>
    </source>
</evidence>
<accession>A0A9P9D9D5</accession>